<evidence type="ECO:0000313" key="6">
    <source>
        <dbReference type="Proteomes" id="UP000268727"/>
    </source>
</evidence>
<dbReference type="GO" id="GO:0008233">
    <property type="term" value="F:peptidase activity"/>
    <property type="evidence" value="ECO:0007669"/>
    <property type="project" value="UniProtKB-KW"/>
</dbReference>
<name>A0A3N1GYS7_9PSEU</name>
<evidence type="ECO:0000259" key="4">
    <source>
        <dbReference type="Pfam" id="PF01965"/>
    </source>
</evidence>
<dbReference type="InterPro" id="IPR050325">
    <property type="entry name" value="Prot/Nucl_acid_deglycase"/>
</dbReference>
<dbReference type="AlphaFoldDB" id="A0A3N1GYS7"/>
<keyword evidence="2" id="KW-0456">Lyase</keyword>
<comment type="caution">
    <text evidence="5">The sequence shown here is derived from an EMBL/GenBank/DDBJ whole genome shotgun (WGS) entry which is preliminary data.</text>
</comment>
<comment type="similarity">
    <text evidence="3">Belongs to the peptidase C56 family. HSP31-like subfamily.</text>
</comment>
<gene>
    <name evidence="5" type="ORF">EDD40_0403</name>
</gene>
<dbReference type="RefSeq" id="WP_123741370.1">
    <property type="nucleotide sequence ID" value="NZ_RJKM01000001.1"/>
</dbReference>
<dbReference type="EMBL" id="RJKM01000001">
    <property type="protein sequence ID" value="ROP35182.1"/>
    <property type="molecule type" value="Genomic_DNA"/>
</dbReference>
<dbReference type="GO" id="GO:0019243">
    <property type="term" value="P:methylglyoxal catabolic process to D-lactate via S-lactoyl-glutathione"/>
    <property type="evidence" value="ECO:0007669"/>
    <property type="project" value="TreeGrafter"/>
</dbReference>
<evidence type="ECO:0000256" key="3">
    <source>
        <dbReference type="ARBA" id="ARBA00038493"/>
    </source>
</evidence>
<keyword evidence="1" id="KW-0346">Stress response</keyword>
<feature type="domain" description="DJ-1/PfpI" evidence="4">
    <location>
        <begin position="16"/>
        <end position="193"/>
    </location>
</feature>
<dbReference type="Proteomes" id="UP000268727">
    <property type="component" value="Unassembled WGS sequence"/>
</dbReference>
<keyword evidence="6" id="KW-1185">Reference proteome</keyword>
<sequence length="228" mass="25186">MPTLPRRENGQLSGRTIAILMETDYVEPEIAYYERRFAEEGATIEYLTRLWGQESITFTGHEYQVPMTVSGDLEAVDDARLKSYDAIIVPSGMVSDRLRYSEDVTTNAPAVRLLERAFATPGVLKGIICHGMWLVAPIPEVVAGRRVTCHNNLIGDVRNMGAVYTDQDVVVDGDLVTGRSADAAHLFARTLIDLIAARTPVGSMRSRQRMLRGIGMAPSPRHAAEDRV</sequence>
<dbReference type="OrthoDB" id="9792284at2"/>
<dbReference type="GO" id="GO:0019172">
    <property type="term" value="F:glyoxalase III activity"/>
    <property type="evidence" value="ECO:0007669"/>
    <property type="project" value="TreeGrafter"/>
</dbReference>
<reference evidence="5 6" key="1">
    <citation type="submission" date="2018-11" db="EMBL/GenBank/DDBJ databases">
        <title>Sequencing the genomes of 1000 actinobacteria strains.</title>
        <authorList>
            <person name="Klenk H.-P."/>
        </authorList>
    </citation>
    <scope>NUCLEOTIDE SEQUENCE [LARGE SCALE GENOMIC DNA]</scope>
    <source>
        <strain evidence="5 6">DSM 44231</strain>
    </source>
</reference>
<dbReference type="SUPFAM" id="SSF52317">
    <property type="entry name" value="Class I glutamine amidotransferase-like"/>
    <property type="match status" value="1"/>
</dbReference>
<accession>A0A3N1GYS7</accession>
<evidence type="ECO:0000256" key="1">
    <source>
        <dbReference type="ARBA" id="ARBA00023016"/>
    </source>
</evidence>
<organism evidence="5 6">
    <name type="scientific">Saccharothrix texasensis</name>
    <dbReference type="NCBI Taxonomy" id="103734"/>
    <lineage>
        <taxon>Bacteria</taxon>
        <taxon>Bacillati</taxon>
        <taxon>Actinomycetota</taxon>
        <taxon>Actinomycetes</taxon>
        <taxon>Pseudonocardiales</taxon>
        <taxon>Pseudonocardiaceae</taxon>
        <taxon>Saccharothrix</taxon>
    </lineage>
</organism>
<dbReference type="GO" id="GO:0006508">
    <property type="term" value="P:proteolysis"/>
    <property type="evidence" value="ECO:0007669"/>
    <property type="project" value="UniProtKB-KW"/>
</dbReference>
<evidence type="ECO:0000256" key="2">
    <source>
        <dbReference type="ARBA" id="ARBA00023239"/>
    </source>
</evidence>
<dbReference type="PANTHER" id="PTHR48094">
    <property type="entry name" value="PROTEIN/NUCLEIC ACID DEGLYCASE DJ-1-RELATED"/>
    <property type="match status" value="1"/>
</dbReference>
<evidence type="ECO:0000313" key="5">
    <source>
        <dbReference type="EMBL" id="ROP35182.1"/>
    </source>
</evidence>
<proteinExistence type="inferred from homology"/>
<keyword evidence="5" id="KW-0378">Hydrolase</keyword>
<dbReference type="InterPro" id="IPR029062">
    <property type="entry name" value="Class_I_gatase-like"/>
</dbReference>
<dbReference type="Pfam" id="PF01965">
    <property type="entry name" value="DJ-1_PfpI"/>
    <property type="match status" value="1"/>
</dbReference>
<dbReference type="GO" id="GO:0005737">
    <property type="term" value="C:cytoplasm"/>
    <property type="evidence" value="ECO:0007669"/>
    <property type="project" value="TreeGrafter"/>
</dbReference>
<dbReference type="PANTHER" id="PTHR48094:SF11">
    <property type="entry name" value="GLUTATHIONE-INDEPENDENT GLYOXALASE HSP31-RELATED"/>
    <property type="match status" value="1"/>
</dbReference>
<dbReference type="InterPro" id="IPR002818">
    <property type="entry name" value="DJ-1/PfpI"/>
</dbReference>
<keyword evidence="5" id="KW-0645">Protease</keyword>
<dbReference type="Gene3D" id="3.40.50.880">
    <property type="match status" value="1"/>
</dbReference>
<protein>
    <submittedName>
        <fullName evidence="5">Protease I</fullName>
    </submittedName>
</protein>